<dbReference type="EC" id="3.2.1.14" evidence="3"/>
<dbReference type="InterPro" id="IPR029070">
    <property type="entry name" value="Chitinase_insertion_sf"/>
</dbReference>
<organism evidence="12 13">
    <name type="scientific">Aspergillus cavernicola</name>
    <dbReference type="NCBI Taxonomy" id="176166"/>
    <lineage>
        <taxon>Eukaryota</taxon>
        <taxon>Fungi</taxon>
        <taxon>Dikarya</taxon>
        <taxon>Ascomycota</taxon>
        <taxon>Pezizomycotina</taxon>
        <taxon>Eurotiomycetes</taxon>
        <taxon>Eurotiomycetidae</taxon>
        <taxon>Eurotiales</taxon>
        <taxon>Aspergillaceae</taxon>
        <taxon>Aspergillus</taxon>
        <taxon>Aspergillus subgen. Nidulantes</taxon>
    </lineage>
</organism>
<evidence type="ECO:0000256" key="7">
    <source>
        <dbReference type="ARBA" id="ARBA00023295"/>
    </source>
</evidence>
<dbReference type="PANTHER" id="PTHR11177">
    <property type="entry name" value="CHITINASE"/>
    <property type="match status" value="1"/>
</dbReference>
<dbReference type="Proteomes" id="UP001610335">
    <property type="component" value="Unassembled WGS sequence"/>
</dbReference>
<evidence type="ECO:0000256" key="1">
    <source>
        <dbReference type="ARBA" id="ARBA00000822"/>
    </source>
</evidence>
<feature type="chain" id="PRO_5045634788" description="chitinase" evidence="10">
    <location>
        <begin position="20"/>
        <end position="450"/>
    </location>
</feature>
<dbReference type="InterPro" id="IPR001223">
    <property type="entry name" value="Glyco_hydro18_cat"/>
</dbReference>
<keyword evidence="7 9" id="KW-0326">Glycosidase</keyword>
<evidence type="ECO:0000256" key="2">
    <source>
        <dbReference type="ARBA" id="ARBA00008682"/>
    </source>
</evidence>
<dbReference type="CDD" id="cd06548">
    <property type="entry name" value="GH18_chitinase"/>
    <property type="match status" value="1"/>
</dbReference>
<protein>
    <recommendedName>
        <fullName evidence="3">chitinase</fullName>
        <ecNumber evidence="3">3.2.1.14</ecNumber>
    </recommendedName>
</protein>
<feature type="signal peptide" evidence="10">
    <location>
        <begin position="1"/>
        <end position="19"/>
    </location>
</feature>
<dbReference type="PANTHER" id="PTHR11177:SF317">
    <property type="entry name" value="CHITINASE 12-RELATED"/>
    <property type="match status" value="1"/>
</dbReference>
<gene>
    <name evidence="12" type="ORF">BDW59DRAFT_177927</name>
</gene>
<accession>A0ABR4HGF8</accession>
<dbReference type="InterPro" id="IPR001579">
    <property type="entry name" value="Glyco_hydro_18_chit_AS"/>
</dbReference>
<dbReference type="PROSITE" id="PS51910">
    <property type="entry name" value="GH18_2"/>
    <property type="match status" value="1"/>
</dbReference>
<evidence type="ECO:0000256" key="6">
    <source>
        <dbReference type="ARBA" id="ARBA00023277"/>
    </source>
</evidence>
<dbReference type="SUPFAM" id="SSF51445">
    <property type="entry name" value="(Trans)glycosidases"/>
    <property type="match status" value="1"/>
</dbReference>
<keyword evidence="13" id="KW-1185">Reference proteome</keyword>
<dbReference type="InterPro" id="IPR050314">
    <property type="entry name" value="Glycosyl_Hydrlase_18"/>
</dbReference>
<evidence type="ECO:0000256" key="8">
    <source>
        <dbReference type="ARBA" id="ARBA00023326"/>
    </source>
</evidence>
<evidence type="ECO:0000256" key="4">
    <source>
        <dbReference type="ARBA" id="ARBA00022801"/>
    </source>
</evidence>
<dbReference type="InterPro" id="IPR011583">
    <property type="entry name" value="Chitinase_II/V-like_cat"/>
</dbReference>
<dbReference type="InterPro" id="IPR017853">
    <property type="entry name" value="GH"/>
</dbReference>
<keyword evidence="6" id="KW-0119">Carbohydrate metabolism</keyword>
<evidence type="ECO:0000313" key="12">
    <source>
        <dbReference type="EMBL" id="KAL2814568.1"/>
    </source>
</evidence>
<sequence length="450" mass="49219">MLFNMKLFFLLSLFCLAQATAIPKPSELNSTPDSFPDIDNVTLAGYDSHKGANEYRSMAYFVNWAIYARGHNPQDLPVSHLTHVLYAFANIRPQSGEVYLTDTWSDTDKHYPTDSWSETGNNVYGCVKQLGLLKKQNRHLKVLLSIGGWTYSSNFPQMASTPQGRKTFAQSAVKLMGDLGMDGVDVDWEYPDNDAQANDLVELLRETREELNRYSAAHANGHQFLLSVASPAGPSHYTAMHLAAMDQHLSFWNLMAYDYSGSWDILTGHNANLFASHSLPQSTPFNTHTAISAYLAAGIPRSKINLGMPLYGRSFTNTDGPGSPFSGVGTTGQGSWEAGVWDYKALPKPGAQVVEVVGELGAAFSIDHASREVVSFDTVNVVKQKAAYVQFLGLGGGMWWESSADRPVGSGGSLIETFVNSVGGLNSLDKSDNQLEYPASPYENLRKGFA</sequence>
<dbReference type="PROSITE" id="PS01095">
    <property type="entry name" value="GH18_1"/>
    <property type="match status" value="1"/>
</dbReference>
<dbReference type="Pfam" id="PF00704">
    <property type="entry name" value="Glyco_hydro_18"/>
    <property type="match status" value="1"/>
</dbReference>
<comment type="catalytic activity">
    <reaction evidence="1">
        <text>Random endo-hydrolysis of N-acetyl-beta-D-glucosaminide (1-&gt;4)-beta-linkages in chitin and chitodextrins.</text>
        <dbReference type="EC" id="3.2.1.14"/>
    </reaction>
</comment>
<keyword evidence="5" id="KW-0146">Chitin degradation</keyword>
<keyword evidence="4 9" id="KW-0378">Hydrolase</keyword>
<comment type="caution">
    <text evidence="12">The sequence shown here is derived from an EMBL/GenBank/DDBJ whole genome shotgun (WGS) entry which is preliminary data.</text>
</comment>
<dbReference type="SMART" id="SM00636">
    <property type="entry name" value="Glyco_18"/>
    <property type="match status" value="1"/>
</dbReference>
<dbReference type="SUPFAM" id="SSF54556">
    <property type="entry name" value="Chitinase insertion domain"/>
    <property type="match status" value="1"/>
</dbReference>
<feature type="domain" description="GH18" evidence="11">
    <location>
        <begin position="55"/>
        <end position="425"/>
    </location>
</feature>
<comment type="similarity">
    <text evidence="2">Belongs to the glycosyl hydrolase 18 family. Chitinase class V subfamily.</text>
</comment>
<dbReference type="GO" id="GO:0016787">
    <property type="term" value="F:hydrolase activity"/>
    <property type="evidence" value="ECO:0007669"/>
    <property type="project" value="UniProtKB-KW"/>
</dbReference>
<proteinExistence type="inferred from homology"/>
<dbReference type="EMBL" id="JBFXLS010000123">
    <property type="protein sequence ID" value="KAL2814568.1"/>
    <property type="molecule type" value="Genomic_DNA"/>
</dbReference>
<evidence type="ECO:0000313" key="13">
    <source>
        <dbReference type="Proteomes" id="UP001610335"/>
    </source>
</evidence>
<evidence type="ECO:0000256" key="5">
    <source>
        <dbReference type="ARBA" id="ARBA00023024"/>
    </source>
</evidence>
<keyword evidence="8" id="KW-0624">Polysaccharide degradation</keyword>
<dbReference type="Gene3D" id="3.20.20.80">
    <property type="entry name" value="Glycosidases"/>
    <property type="match status" value="1"/>
</dbReference>
<keyword evidence="10" id="KW-0732">Signal</keyword>
<reference evidence="12 13" key="1">
    <citation type="submission" date="2024-07" db="EMBL/GenBank/DDBJ databases">
        <title>Section-level genome sequencing and comparative genomics of Aspergillus sections Usti and Cavernicolus.</title>
        <authorList>
            <consortium name="Lawrence Berkeley National Laboratory"/>
            <person name="Nybo J.L."/>
            <person name="Vesth T.C."/>
            <person name="Theobald S."/>
            <person name="Frisvad J.C."/>
            <person name="Larsen T.O."/>
            <person name="Kjaerboelling I."/>
            <person name="Rothschild-Mancinelli K."/>
            <person name="Lyhne E.K."/>
            <person name="Kogle M.E."/>
            <person name="Barry K."/>
            <person name="Clum A."/>
            <person name="Na H."/>
            <person name="Ledsgaard L."/>
            <person name="Lin J."/>
            <person name="Lipzen A."/>
            <person name="Kuo A."/>
            <person name="Riley R."/>
            <person name="Mondo S."/>
            <person name="LaButti K."/>
            <person name="Haridas S."/>
            <person name="Pangalinan J."/>
            <person name="Salamov A.A."/>
            <person name="Simmons B.A."/>
            <person name="Magnuson J.K."/>
            <person name="Chen J."/>
            <person name="Drula E."/>
            <person name="Henrissat B."/>
            <person name="Wiebenga A."/>
            <person name="Lubbers R.J."/>
            <person name="Gomes A.C."/>
            <person name="Makela M.R."/>
            <person name="Stajich J."/>
            <person name="Grigoriev I.V."/>
            <person name="Mortensen U.H."/>
            <person name="De vries R.P."/>
            <person name="Baker S.E."/>
            <person name="Andersen M.R."/>
        </authorList>
    </citation>
    <scope>NUCLEOTIDE SEQUENCE [LARGE SCALE GENOMIC DNA]</scope>
    <source>
        <strain evidence="12 13">CBS 600.67</strain>
    </source>
</reference>
<evidence type="ECO:0000256" key="3">
    <source>
        <dbReference type="ARBA" id="ARBA00012729"/>
    </source>
</evidence>
<name>A0ABR4HGF8_9EURO</name>
<evidence type="ECO:0000256" key="10">
    <source>
        <dbReference type="SAM" id="SignalP"/>
    </source>
</evidence>
<evidence type="ECO:0000256" key="9">
    <source>
        <dbReference type="RuleBase" id="RU000489"/>
    </source>
</evidence>
<dbReference type="Gene3D" id="3.10.50.10">
    <property type="match status" value="1"/>
</dbReference>
<evidence type="ECO:0000259" key="11">
    <source>
        <dbReference type="PROSITE" id="PS51910"/>
    </source>
</evidence>